<dbReference type="Proteomes" id="UP000298663">
    <property type="component" value="Unassembled WGS sequence"/>
</dbReference>
<evidence type="ECO:0000313" key="1">
    <source>
        <dbReference type="EMBL" id="TKR63625.1"/>
    </source>
</evidence>
<accession>A0A4V5ZYG6</accession>
<proteinExistence type="predicted"/>
<reference evidence="1 2" key="1">
    <citation type="journal article" date="2015" name="Genome Biol.">
        <title>Comparative genomics of Steinernema reveals deeply conserved gene regulatory networks.</title>
        <authorList>
            <person name="Dillman A.R."/>
            <person name="Macchietto M."/>
            <person name="Porter C.F."/>
            <person name="Rogers A."/>
            <person name="Williams B."/>
            <person name="Antoshechkin I."/>
            <person name="Lee M.M."/>
            <person name="Goodwin Z."/>
            <person name="Lu X."/>
            <person name="Lewis E.E."/>
            <person name="Goodrich-Blair H."/>
            <person name="Stock S.P."/>
            <person name="Adams B.J."/>
            <person name="Sternberg P.W."/>
            <person name="Mortazavi A."/>
        </authorList>
    </citation>
    <scope>NUCLEOTIDE SEQUENCE [LARGE SCALE GENOMIC DNA]</scope>
    <source>
        <strain evidence="1 2">ALL</strain>
    </source>
</reference>
<sequence>MAINVSILAKLAAGRFQYIVIGLRIKEGEEWSKEGFKWVSENKEEYRNWGWNQPRHKDGSENAKIMTAMYIPSGQFYTYWYSISVEGVFANGNMGIICSRNPVKPDA</sequence>
<dbReference type="SUPFAM" id="SSF56436">
    <property type="entry name" value="C-type lectin-like"/>
    <property type="match status" value="1"/>
</dbReference>
<dbReference type="EMBL" id="AZBU02000010">
    <property type="protein sequence ID" value="TKR63625.1"/>
    <property type="molecule type" value="Genomic_DNA"/>
</dbReference>
<dbReference type="AlphaFoldDB" id="A0A4V5ZYG6"/>
<keyword evidence="2" id="KW-1185">Reference proteome</keyword>
<dbReference type="InterPro" id="IPR016186">
    <property type="entry name" value="C-type_lectin-like/link_sf"/>
</dbReference>
<comment type="caution">
    <text evidence="1">The sequence shown here is derived from an EMBL/GenBank/DDBJ whole genome shotgun (WGS) entry which is preliminary data.</text>
</comment>
<organism evidence="1 2">
    <name type="scientific">Steinernema carpocapsae</name>
    <name type="common">Entomopathogenic nematode</name>
    <dbReference type="NCBI Taxonomy" id="34508"/>
    <lineage>
        <taxon>Eukaryota</taxon>
        <taxon>Metazoa</taxon>
        <taxon>Ecdysozoa</taxon>
        <taxon>Nematoda</taxon>
        <taxon>Chromadorea</taxon>
        <taxon>Rhabditida</taxon>
        <taxon>Tylenchina</taxon>
        <taxon>Panagrolaimomorpha</taxon>
        <taxon>Strongyloidoidea</taxon>
        <taxon>Steinernematidae</taxon>
        <taxon>Steinernema</taxon>
    </lineage>
</organism>
<reference evidence="1 2" key="2">
    <citation type="journal article" date="2019" name="G3 (Bethesda)">
        <title>Hybrid Assembly of the Genome of the Entomopathogenic Nematode Steinernema carpocapsae Identifies the X-Chromosome.</title>
        <authorList>
            <person name="Serra L."/>
            <person name="Macchietto M."/>
            <person name="Macias-Munoz A."/>
            <person name="McGill C.J."/>
            <person name="Rodriguez I.M."/>
            <person name="Rodriguez B."/>
            <person name="Murad R."/>
            <person name="Mortazavi A."/>
        </authorList>
    </citation>
    <scope>NUCLEOTIDE SEQUENCE [LARGE SCALE GENOMIC DNA]</scope>
    <source>
        <strain evidence="1 2">ALL</strain>
    </source>
</reference>
<name>A0A4V5ZYG6_STECR</name>
<protein>
    <recommendedName>
        <fullName evidence="3">C-type lectin domain-containing protein</fullName>
    </recommendedName>
</protein>
<evidence type="ECO:0008006" key="3">
    <source>
        <dbReference type="Google" id="ProtNLM"/>
    </source>
</evidence>
<dbReference type="InterPro" id="IPR016187">
    <property type="entry name" value="CTDL_fold"/>
</dbReference>
<dbReference type="Gene3D" id="3.10.100.10">
    <property type="entry name" value="Mannose-Binding Protein A, subunit A"/>
    <property type="match status" value="1"/>
</dbReference>
<gene>
    <name evidence="1" type="ORF">L596_027434</name>
</gene>
<evidence type="ECO:0000313" key="2">
    <source>
        <dbReference type="Proteomes" id="UP000298663"/>
    </source>
</evidence>